<feature type="region of interest" description="Disordered" evidence="1">
    <location>
        <begin position="1"/>
        <end position="35"/>
    </location>
</feature>
<dbReference type="EMBL" id="UOEX01000036">
    <property type="protein sequence ID" value="VAW33477.1"/>
    <property type="molecule type" value="Genomic_DNA"/>
</dbReference>
<evidence type="ECO:0000313" key="2">
    <source>
        <dbReference type="EMBL" id="VAW33477.1"/>
    </source>
</evidence>
<reference evidence="2" key="1">
    <citation type="submission" date="2018-06" db="EMBL/GenBank/DDBJ databases">
        <authorList>
            <person name="Zhirakovskaya E."/>
        </authorList>
    </citation>
    <scope>NUCLEOTIDE SEQUENCE</scope>
</reference>
<feature type="compositionally biased region" description="Polar residues" evidence="1">
    <location>
        <begin position="8"/>
        <end position="25"/>
    </location>
</feature>
<name>A0A3B0V691_9ZZZZ</name>
<sequence length="35" mass="3855">MSKKKKLTNNFGTPVEDNQNISLTHNKPEKGGKNG</sequence>
<evidence type="ECO:0000256" key="1">
    <source>
        <dbReference type="SAM" id="MobiDB-lite"/>
    </source>
</evidence>
<feature type="compositionally biased region" description="Basic and acidic residues" evidence="1">
    <location>
        <begin position="26"/>
        <end position="35"/>
    </location>
</feature>
<dbReference type="AlphaFoldDB" id="A0A3B0V691"/>
<accession>A0A3B0V691</accession>
<organism evidence="2">
    <name type="scientific">hydrothermal vent metagenome</name>
    <dbReference type="NCBI Taxonomy" id="652676"/>
    <lineage>
        <taxon>unclassified sequences</taxon>
        <taxon>metagenomes</taxon>
        <taxon>ecological metagenomes</taxon>
    </lineage>
</organism>
<gene>
    <name evidence="2" type="ORF">MNBD_DELTA03-619</name>
</gene>
<protein>
    <submittedName>
        <fullName evidence="2">Uncharacterized protein</fullName>
    </submittedName>
</protein>
<proteinExistence type="predicted"/>